<evidence type="ECO:0000259" key="6">
    <source>
        <dbReference type="PROSITE" id="PS51898"/>
    </source>
</evidence>
<dbReference type="PROSITE" id="PS51898">
    <property type="entry name" value="TYR_RECOMBINASE"/>
    <property type="match status" value="1"/>
</dbReference>
<evidence type="ECO:0000256" key="2">
    <source>
        <dbReference type="ARBA" id="ARBA00022908"/>
    </source>
</evidence>
<evidence type="ECO:0000256" key="3">
    <source>
        <dbReference type="ARBA" id="ARBA00023125"/>
    </source>
</evidence>
<dbReference type="OrthoDB" id="1822491at2"/>
<dbReference type="AlphaFoldDB" id="A0A087DMX7"/>
<dbReference type="InterPro" id="IPR002104">
    <property type="entry name" value="Integrase_catalytic"/>
</dbReference>
<dbReference type="Pfam" id="PF14659">
    <property type="entry name" value="Phage_int_SAM_3"/>
    <property type="match status" value="1"/>
</dbReference>
<dbReference type="GO" id="GO:0006310">
    <property type="term" value="P:DNA recombination"/>
    <property type="evidence" value="ECO:0007669"/>
    <property type="project" value="UniProtKB-KW"/>
</dbReference>
<dbReference type="RefSeq" id="WP_084686158.1">
    <property type="nucleotide sequence ID" value="NZ_JGZP01000014.1"/>
</dbReference>
<evidence type="ECO:0000313" key="8">
    <source>
        <dbReference type="Proteomes" id="UP000029004"/>
    </source>
</evidence>
<protein>
    <submittedName>
        <fullName evidence="7">DNA integration/recombination/inversion protein</fullName>
    </submittedName>
</protein>
<name>A0A087DMX7_9BIFI</name>
<dbReference type="eggNOG" id="COG0582">
    <property type="taxonomic scope" value="Bacteria"/>
</dbReference>
<dbReference type="InterPro" id="IPR010998">
    <property type="entry name" value="Integrase_recombinase_N"/>
</dbReference>
<comment type="similarity">
    <text evidence="1">Belongs to the 'phage' integrase family.</text>
</comment>
<evidence type="ECO:0000256" key="5">
    <source>
        <dbReference type="SAM" id="MobiDB-lite"/>
    </source>
</evidence>
<evidence type="ECO:0000256" key="1">
    <source>
        <dbReference type="ARBA" id="ARBA00008857"/>
    </source>
</evidence>
<proteinExistence type="inferred from homology"/>
<keyword evidence="2" id="KW-0229">DNA integration</keyword>
<sequence>MARARRRFGTVSLKTSRRSGRKYIEAKYKPPVEAYYKWPGMLPEYYTKRFAEGFETEAEKWLNDAERAIQQGIWKPPEVARNEGLARRVTFAQYATDYVEHRVKRDGEPIEETTREKYRQYLRDHLLPVLGSLPMASITPDDIERWAASMRIGKAGEGAVIKRRVFELLSGIFAEACEKPLDASGQTLLERNPIRIRVPRPDSDREYVDIDMDELKAIHDAMPPRLALTIYLCGQLALRPGEALALQRRDIALDADGQGGTVHVTKNAKEVSRDGSKIVIAGKPKTRGSIRDERIPAWLVPVIQAHLDRFVDDRPAALLFTGQRSHTYVKSQTLRNAYYRARRAVPRVDALAPPLYNLRHRALTRTASYTNSIRAVMAQGGHTQVRTAMHYQHLTSDETGKILAGMNAEAESAGLAPHSETEPAHEPAPKDRAGGATNTDDAFSQLATLVTGMEPAARLAVIRGLKPEQRPKLLNRLPPPVQTEITIALLDAANGSTG</sequence>
<dbReference type="Gene3D" id="1.10.150.130">
    <property type="match status" value="1"/>
</dbReference>
<dbReference type="InterPro" id="IPR011010">
    <property type="entry name" value="DNA_brk_join_enz"/>
</dbReference>
<dbReference type="SUPFAM" id="SSF56349">
    <property type="entry name" value="DNA breaking-rejoining enzymes"/>
    <property type="match status" value="1"/>
</dbReference>
<gene>
    <name evidence="7" type="ORF">BSTEL_1786</name>
</gene>
<dbReference type="Gene3D" id="1.10.443.10">
    <property type="entry name" value="Intergrase catalytic core"/>
    <property type="match status" value="1"/>
</dbReference>
<dbReference type="InterPro" id="IPR013762">
    <property type="entry name" value="Integrase-like_cat_sf"/>
</dbReference>
<dbReference type="Proteomes" id="UP000029004">
    <property type="component" value="Unassembled WGS sequence"/>
</dbReference>
<feature type="compositionally biased region" description="Basic and acidic residues" evidence="5">
    <location>
        <begin position="419"/>
        <end position="433"/>
    </location>
</feature>
<keyword evidence="8" id="KW-1185">Reference proteome</keyword>
<dbReference type="GO" id="GO:0003677">
    <property type="term" value="F:DNA binding"/>
    <property type="evidence" value="ECO:0007669"/>
    <property type="project" value="UniProtKB-KW"/>
</dbReference>
<keyword evidence="4" id="KW-0233">DNA recombination</keyword>
<dbReference type="PANTHER" id="PTHR30349">
    <property type="entry name" value="PHAGE INTEGRASE-RELATED"/>
    <property type="match status" value="1"/>
</dbReference>
<organism evidence="7 8">
    <name type="scientific">Bifidobacterium stellenboschense</name>
    <dbReference type="NCBI Taxonomy" id="762211"/>
    <lineage>
        <taxon>Bacteria</taxon>
        <taxon>Bacillati</taxon>
        <taxon>Actinomycetota</taxon>
        <taxon>Actinomycetes</taxon>
        <taxon>Bifidobacteriales</taxon>
        <taxon>Bifidobacteriaceae</taxon>
        <taxon>Bifidobacterium</taxon>
    </lineage>
</organism>
<dbReference type="PANTHER" id="PTHR30349:SF64">
    <property type="entry name" value="PROPHAGE INTEGRASE INTD-RELATED"/>
    <property type="match status" value="1"/>
</dbReference>
<dbReference type="Pfam" id="PF00589">
    <property type="entry name" value="Phage_integrase"/>
    <property type="match status" value="1"/>
</dbReference>
<accession>A0A087DMX7</accession>
<dbReference type="GO" id="GO:0015074">
    <property type="term" value="P:DNA integration"/>
    <property type="evidence" value="ECO:0007669"/>
    <property type="project" value="UniProtKB-KW"/>
</dbReference>
<evidence type="ECO:0000313" key="7">
    <source>
        <dbReference type="EMBL" id="KFI96877.1"/>
    </source>
</evidence>
<feature type="region of interest" description="Disordered" evidence="5">
    <location>
        <begin position="410"/>
        <end position="439"/>
    </location>
</feature>
<dbReference type="InterPro" id="IPR050090">
    <property type="entry name" value="Tyrosine_recombinase_XerCD"/>
</dbReference>
<dbReference type="InterPro" id="IPR004107">
    <property type="entry name" value="Integrase_SAM-like_N"/>
</dbReference>
<evidence type="ECO:0000256" key="4">
    <source>
        <dbReference type="ARBA" id="ARBA00023172"/>
    </source>
</evidence>
<comment type="caution">
    <text evidence="7">The sequence shown here is derived from an EMBL/GenBank/DDBJ whole genome shotgun (WGS) entry which is preliminary data.</text>
</comment>
<reference evidence="7 8" key="1">
    <citation type="submission" date="2014-03" db="EMBL/GenBank/DDBJ databases">
        <title>Genomics of Bifidobacteria.</title>
        <authorList>
            <person name="Ventura M."/>
            <person name="Milani C."/>
            <person name="Lugli G.A."/>
        </authorList>
    </citation>
    <scope>NUCLEOTIDE SEQUENCE [LARGE SCALE GENOMIC DNA]</scope>
    <source>
        <strain evidence="7 8">DSM 23968</strain>
    </source>
</reference>
<dbReference type="STRING" id="762211.BSTEL_1786"/>
<dbReference type="EMBL" id="JGZP01000014">
    <property type="protein sequence ID" value="KFI96877.1"/>
    <property type="molecule type" value="Genomic_DNA"/>
</dbReference>
<feature type="domain" description="Tyr recombinase" evidence="6">
    <location>
        <begin position="205"/>
        <end position="404"/>
    </location>
</feature>
<keyword evidence="3" id="KW-0238">DNA-binding</keyword>